<dbReference type="PANTHER" id="PTHR16305">
    <property type="entry name" value="TESTICULAR SOLUBLE ADENYLYL CYCLASE"/>
    <property type="match status" value="1"/>
</dbReference>
<evidence type="ECO:0000259" key="3">
    <source>
        <dbReference type="PROSITE" id="PS50943"/>
    </source>
</evidence>
<dbReference type="PROSITE" id="PS50943">
    <property type="entry name" value="HTH_CROC1"/>
    <property type="match status" value="1"/>
</dbReference>
<dbReference type="InterPro" id="IPR041664">
    <property type="entry name" value="AAA_16"/>
</dbReference>
<dbReference type="SUPFAM" id="SSF52540">
    <property type="entry name" value="P-loop containing nucleoside triphosphate hydrolases"/>
    <property type="match status" value="1"/>
</dbReference>
<dbReference type="Proteomes" id="UP001074726">
    <property type="component" value="Unassembled WGS sequence"/>
</dbReference>
<sequence length="965" mass="104572">MSALPRPDLPPGPQRDLVVALHELHHRDGWRSLRALARETGVSHTTVSKAFSSGTLPSWGVLELLVEAMGGDPATFHGWWMAASAPAADDGRPTAAIAGRRAELDVVRRHLQAGHGLLLVTGEAGMGKTTVLEAASAQVRDSVLLASGRCLPLSSEVPLLPVAEALRQVDRAEDGQLVARALRVCPDYVREALATVLPEWSTDAPPADPDDRWLRQRLFSGVAELCRALSTEQPFALVLEDLHWADELTLDVVEHLVRHTGSSVLGSWRTDDPEVAARHREWFGRMRRDAAVLPLGPLTEGETVDQVRSIRPLATGDDASRIHARSLGQPLFTEQLVHAGAGEPTFLDDLLDDRVAPLVGPPWAVVSVLGIADRPLTEGEIARAAGLEADRLADALRRLLAQRILDVDSGGVQLRHPLLAEAVRRRMIPGEAAAAHRAVAVTMAAGDEPEPAEVARHWQEAGDHDEELHWQVRAARAAEERYAGAQSAEHWRRAHALWPPDAAEVGSPPVRRHEVVAGIASQLDLAGRPREAVPLLESELALPDPPQLFDVAERADLLRQLARLRSSQFVAGDVGLRLVEQAIALYRGLPPSAGLAAALLWHGNELEWHGRRDEATATLEEAVHVAATAGDRPLERSVRAQWAWQLAASGDDRGVEEIEHVIREFGHDGHPSGNLYVAVRHTDILLMACRPAEDVALAAAAALQQAATWRIRSGGAEAVKVNVSQAWRRAGMVGRAMEAVAADTAAEEPATVSLLHVERAILEVLLGRRDAVARRLDRFERRGGVVDPFSLEAHLHHVIWWGDPAEGLELAETVLVGRHDEVAPGIAGELLAIVTRAAADATAADPTAERTGVARRVDGLRAAMHHDPFAPDAVLADRAALPQWQAEKQRLLGRDTIETWAEAAATWHDLDRPHDEAYCQWRAAEVALRDGHGTVAARLLRQAAARAREHVPLAQAIARTATGTR</sequence>
<dbReference type="PANTHER" id="PTHR16305:SF28">
    <property type="entry name" value="GUANYLATE CYCLASE DOMAIN-CONTAINING PROTEIN"/>
    <property type="match status" value="1"/>
</dbReference>
<keyword evidence="2" id="KW-0067">ATP-binding</keyword>
<dbReference type="EMBL" id="JAPPUX010000003">
    <property type="protein sequence ID" value="MCY4727083.1"/>
    <property type="molecule type" value="Genomic_DNA"/>
</dbReference>
<keyword evidence="5" id="KW-1185">Reference proteome</keyword>
<evidence type="ECO:0000313" key="5">
    <source>
        <dbReference type="Proteomes" id="UP001074726"/>
    </source>
</evidence>
<name>A0ABT4CDN8_9ACTN</name>
<dbReference type="Pfam" id="PF13191">
    <property type="entry name" value="AAA_16"/>
    <property type="match status" value="1"/>
</dbReference>
<dbReference type="CDD" id="cd00093">
    <property type="entry name" value="HTH_XRE"/>
    <property type="match status" value="1"/>
</dbReference>
<gene>
    <name evidence="4" type="ORF">NYO98_12420</name>
</gene>
<evidence type="ECO:0000256" key="2">
    <source>
        <dbReference type="ARBA" id="ARBA00022840"/>
    </source>
</evidence>
<feature type="domain" description="HTH cro/C1-type" evidence="3">
    <location>
        <begin position="32"/>
        <end position="76"/>
    </location>
</feature>
<accession>A0ABT4CDN8</accession>
<evidence type="ECO:0000313" key="4">
    <source>
        <dbReference type="EMBL" id="MCY4727083.1"/>
    </source>
</evidence>
<keyword evidence="1" id="KW-0547">Nucleotide-binding</keyword>
<dbReference type="InterPro" id="IPR027417">
    <property type="entry name" value="P-loop_NTPase"/>
</dbReference>
<comment type="caution">
    <text evidence="4">The sequence shown here is derived from an EMBL/GenBank/DDBJ whole genome shotgun (WGS) entry which is preliminary data.</text>
</comment>
<dbReference type="InterPro" id="IPR001387">
    <property type="entry name" value="Cro/C1-type_HTH"/>
</dbReference>
<dbReference type="RefSeq" id="WP_268112043.1">
    <property type="nucleotide sequence ID" value="NZ_JAPPUX010000003.1"/>
</dbReference>
<organism evidence="4 5">
    <name type="scientific">Nocardioides pini</name>
    <dbReference type="NCBI Taxonomy" id="2975053"/>
    <lineage>
        <taxon>Bacteria</taxon>
        <taxon>Bacillati</taxon>
        <taxon>Actinomycetota</taxon>
        <taxon>Actinomycetes</taxon>
        <taxon>Propionibacteriales</taxon>
        <taxon>Nocardioidaceae</taxon>
        <taxon>Nocardioides</taxon>
    </lineage>
</organism>
<reference evidence="4" key="1">
    <citation type="submission" date="2022-08" db="EMBL/GenBank/DDBJ databases">
        <title>Genome sequencing of Nocardioides sp. STR2.</title>
        <authorList>
            <person name="So Y."/>
        </authorList>
    </citation>
    <scope>NUCLEOTIDE SEQUENCE</scope>
    <source>
        <strain evidence="4">STR2</strain>
    </source>
</reference>
<protein>
    <submittedName>
        <fullName evidence="4">AAA family ATPase</fullName>
    </submittedName>
</protein>
<proteinExistence type="predicted"/>
<dbReference type="SMART" id="SM00530">
    <property type="entry name" value="HTH_XRE"/>
    <property type="match status" value="1"/>
</dbReference>
<evidence type="ECO:0000256" key="1">
    <source>
        <dbReference type="ARBA" id="ARBA00022741"/>
    </source>
</evidence>